<dbReference type="Proteomes" id="UP000018680">
    <property type="component" value="Chromosome"/>
</dbReference>
<evidence type="ECO:0000313" key="1">
    <source>
        <dbReference type="EMBL" id="AHC16427.1"/>
    </source>
</evidence>
<name>V5WKS4_9SPIO</name>
<proteinExistence type="predicted"/>
<dbReference type="KEGG" id="slr:L21SP2_3083"/>
<dbReference type="AlphaFoldDB" id="V5WKS4"/>
<gene>
    <name evidence="1" type="ORF">L21SP2_3083</name>
</gene>
<sequence>MEQSEGWKGAVNYQSIEYKNTFRGVLWKRNGRIQLILEDMPEMQ</sequence>
<dbReference type="EMBL" id="CP006939">
    <property type="protein sequence ID" value="AHC16427.1"/>
    <property type="molecule type" value="Genomic_DNA"/>
</dbReference>
<accession>V5WKS4</accession>
<evidence type="ECO:0000313" key="2">
    <source>
        <dbReference type="Proteomes" id="UP000018680"/>
    </source>
</evidence>
<keyword evidence="2" id="KW-1185">Reference proteome</keyword>
<reference evidence="1 2" key="1">
    <citation type="journal article" date="2015" name="Stand. Genomic Sci.">
        <title>Complete genome sequence and description of Salinispira pacifica gen. nov., sp. nov., a novel spirochaete isolated form a hypersaline microbial mat.</title>
        <authorList>
            <person name="Ben Hania W."/>
            <person name="Joseph M."/>
            <person name="Schumann P."/>
            <person name="Bunk B."/>
            <person name="Fiebig A."/>
            <person name="Sproer C."/>
            <person name="Klenk H.P."/>
            <person name="Fardeau M.L."/>
            <person name="Spring S."/>
        </authorList>
    </citation>
    <scope>NUCLEOTIDE SEQUENCE [LARGE SCALE GENOMIC DNA]</scope>
    <source>
        <strain evidence="1 2">L21-RPul-D2</strain>
    </source>
</reference>
<protein>
    <submittedName>
        <fullName evidence="1">Uncharacterized protein</fullName>
    </submittedName>
</protein>
<organism evidence="1 2">
    <name type="scientific">Salinispira pacifica</name>
    <dbReference type="NCBI Taxonomy" id="1307761"/>
    <lineage>
        <taxon>Bacteria</taxon>
        <taxon>Pseudomonadati</taxon>
        <taxon>Spirochaetota</taxon>
        <taxon>Spirochaetia</taxon>
        <taxon>Spirochaetales</taxon>
        <taxon>Spirochaetaceae</taxon>
        <taxon>Salinispira</taxon>
    </lineage>
</organism>
<dbReference type="STRING" id="1307761.L21SP2_3083"/>
<dbReference type="HOGENOM" id="CLU_3221836_0_0_12"/>